<accession>A0A975B366</accession>
<organism evidence="2 3">
    <name type="scientific">Desulfonema limicola</name>
    <dbReference type="NCBI Taxonomy" id="45656"/>
    <lineage>
        <taxon>Bacteria</taxon>
        <taxon>Pseudomonadati</taxon>
        <taxon>Thermodesulfobacteriota</taxon>
        <taxon>Desulfobacteria</taxon>
        <taxon>Desulfobacterales</taxon>
        <taxon>Desulfococcaceae</taxon>
        <taxon>Desulfonema</taxon>
    </lineage>
</organism>
<name>A0A975B366_9BACT</name>
<dbReference type="InterPro" id="IPR050903">
    <property type="entry name" value="Bact_Chemotaxis_MeTrfase"/>
</dbReference>
<proteinExistence type="predicted"/>
<protein>
    <submittedName>
        <fullName evidence="2">SAM-dependent methyltransferase, CheR-type</fullName>
    </submittedName>
</protein>
<dbReference type="Pfam" id="PF01739">
    <property type="entry name" value="CheR"/>
    <property type="match status" value="1"/>
</dbReference>
<keyword evidence="2" id="KW-0489">Methyltransferase</keyword>
<dbReference type="GO" id="GO:0032259">
    <property type="term" value="P:methylation"/>
    <property type="evidence" value="ECO:0007669"/>
    <property type="project" value="UniProtKB-KW"/>
</dbReference>
<dbReference type="PANTHER" id="PTHR24422">
    <property type="entry name" value="CHEMOTAXIS PROTEIN METHYLTRANSFERASE"/>
    <property type="match status" value="1"/>
</dbReference>
<dbReference type="GO" id="GO:0008757">
    <property type="term" value="F:S-adenosylmethionine-dependent methyltransferase activity"/>
    <property type="evidence" value="ECO:0007669"/>
    <property type="project" value="InterPro"/>
</dbReference>
<evidence type="ECO:0000313" key="3">
    <source>
        <dbReference type="Proteomes" id="UP000663720"/>
    </source>
</evidence>
<dbReference type="InterPro" id="IPR000780">
    <property type="entry name" value="CheR_MeTrfase"/>
</dbReference>
<dbReference type="PROSITE" id="PS50123">
    <property type="entry name" value="CHER"/>
    <property type="match status" value="1"/>
</dbReference>
<dbReference type="PRINTS" id="PR00996">
    <property type="entry name" value="CHERMTFRASE"/>
</dbReference>
<dbReference type="Proteomes" id="UP000663720">
    <property type="component" value="Chromosome"/>
</dbReference>
<dbReference type="AlphaFoldDB" id="A0A975B366"/>
<evidence type="ECO:0000259" key="1">
    <source>
        <dbReference type="PROSITE" id="PS50123"/>
    </source>
</evidence>
<feature type="domain" description="CheR-type methyltransferase" evidence="1">
    <location>
        <begin position="1"/>
        <end position="85"/>
    </location>
</feature>
<dbReference type="PANTHER" id="PTHR24422:SF10">
    <property type="entry name" value="CHEMOTAXIS PROTEIN METHYLTRANSFERASE 2"/>
    <property type="match status" value="1"/>
</dbReference>
<dbReference type="SUPFAM" id="SSF53335">
    <property type="entry name" value="S-adenosyl-L-methionine-dependent methyltransferases"/>
    <property type="match status" value="1"/>
</dbReference>
<sequence>MVQIEHLNLGDKTAVRNKKGFDIIFCRNVLIYFDDVSRKQLVDQFYLALNPGGHIFLGSSESVGRISTAFKLKRAGGYLVYYKEEGDKQ</sequence>
<dbReference type="KEGG" id="dli:dnl_01470"/>
<gene>
    <name evidence="2" type="ORF">dnl_01470</name>
</gene>
<reference evidence="2" key="1">
    <citation type="journal article" date="2021" name="Microb. Physiol.">
        <title>Proteogenomic Insights into the Physiology of Marine, Sulfate-Reducing, Filamentous Desulfonema limicola and Desulfonema magnum.</title>
        <authorList>
            <person name="Schnaars V."/>
            <person name="Wohlbrand L."/>
            <person name="Scheve S."/>
            <person name="Hinrichs C."/>
            <person name="Reinhardt R."/>
            <person name="Rabus R."/>
        </authorList>
    </citation>
    <scope>NUCLEOTIDE SEQUENCE</scope>
    <source>
        <strain evidence="2">5ac10</strain>
    </source>
</reference>
<dbReference type="Gene3D" id="3.40.50.150">
    <property type="entry name" value="Vaccinia Virus protein VP39"/>
    <property type="match status" value="1"/>
</dbReference>
<dbReference type="EMBL" id="CP061799">
    <property type="protein sequence ID" value="QTA77944.1"/>
    <property type="molecule type" value="Genomic_DNA"/>
</dbReference>
<dbReference type="InterPro" id="IPR029063">
    <property type="entry name" value="SAM-dependent_MTases_sf"/>
</dbReference>
<dbReference type="InterPro" id="IPR022642">
    <property type="entry name" value="CheR_C"/>
</dbReference>
<keyword evidence="2" id="KW-0808">Transferase</keyword>
<keyword evidence="3" id="KW-1185">Reference proteome</keyword>
<evidence type="ECO:0000313" key="2">
    <source>
        <dbReference type="EMBL" id="QTA77944.1"/>
    </source>
</evidence>